<accession>A0ABQ3LHG1</accession>
<name>A0ABQ3LHG1_9PSEU</name>
<dbReference type="EMBL" id="BNAY01000003">
    <property type="protein sequence ID" value="GHH16116.1"/>
    <property type="molecule type" value="Genomic_DNA"/>
</dbReference>
<protein>
    <recommendedName>
        <fullName evidence="4">Calx-beta domain-containing protein</fullName>
    </recommendedName>
</protein>
<dbReference type="InterPro" id="IPR038081">
    <property type="entry name" value="CalX-like_sf"/>
</dbReference>
<dbReference type="SUPFAM" id="SSF141072">
    <property type="entry name" value="CalX-like"/>
    <property type="match status" value="1"/>
</dbReference>
<dbReference type="Gene3D" id="2.60.40.2030">
    <property type="match status" value="1"/>
</dbReference>
<evidence type="ECO:0000256" key="2">
    <source>
        <dbReference type="ARBA" id="ARBA00022737"/>
    </source>
</evidence>
<reference evidence="6" key="1">
    <citation type="journal article" date="2019" name="Int. J. Syst. Evol. Microbiol.">
        <title>The Global Catalogue of Microorganisms (GCM) 10K type strain sequencing project: providing services to taxonomists for standard genome sequencing and annotation.</title>
        <authorList>
            <consortium name="The Broad Institute Genomics Platform"/>
            <consortium name="The Broad Institute Genome Sequencing Center for Infectious Disease"/>
            <person name="Wu L."/>
            <person name="Ma J."/>
        </authorList>
    </citation>
    <scope>NUCLEOTIDE SEQUENCE [LARGE SCALE GENOMIC DNA]</scope>
    <source>
        <strain evidence="6">CGMCC 4.7683</strain>
    </source>
</reference>
<dbReference type="Proteomes" id="UP000635387">
    <property type="component" value="Unassembled WGS sequence"/>
</dbReference>
<keyword evidence="2" id="KW-0677">Repeat</keyword>
<sequence>MRRITTLGAALAITFGIAVPVAEGGEAGCTAPVADVSGVSQAEGTSAGYTTFLFTVSLAGGGCPPQGSVEYRTIEGNGSPVDPAFTAKEGVDYLPSAGTLTWSGRTDPQTVAVKVRADSLVENDEMFSLRLYGEKGVRIGHSVGVAWVADDDTVKTAPLATTQEGEICWSIPPNFAQGASCKVPVVLSRPWSGPLTIRYRTEGSGHVPVKDGVVTFQRGETRAYAEFTPSPGQTGKARVEFFEPSQGKLVYSTSTVVISPAR</sequence>
<dbReference type="InterPro" id="IPR003644">
    <property type="entry name" value="Calx_beta"/>
</dbReference>
<dbReference type="Pfam" id="PF03160">
    <property type="entry name" value="Calx-beta"/>
    <property type="match status" value="1"/>
</dbReference>
<organism evidence="5 6">
    <name type="scientific">Amycolatopsis oliviviridis</name>
    <dbReference type="NCBI Taxonomy" id="1471590"/>
    <lineage>
        <taxon>Bacteria</taxon>
        <taxon>Bacillati</taxon>
        <taxon>Actinomycetota</taxon>
        <taxon>Actinomycetes</taxon>
        <taxon>Pseudonocardiales</taxon>
        <taxon>Pseudonocardiaceae</taxon>
        <taxon>Amycolatopsis</taxon>
    </lineage>
</organism>
<evidence type="ECO:0000259" key="4">
    <source>
        <dbReference type="Pfam" id="PF03160"/>
    </source>
</evidence>
<evidence type="ECO:0000256" key="3">
    <source>
        <dbReference type="ARBA" id="ARBA00022837"/>
    </source>
</evidence>
<evidence type="ECO:0000256" key="1">
    <source>
        <dbReference type="ARBA" id="ARBA00022729"/>
    </source>
</evidence>
<gene>
    <name evidence="5" type="ORF">GCM10017790_31330</name>
</gene>
<proteinExistence type="predicted"/>
<dbReference type="RefSeq" id="WP_191255214.1">
    <property type="nucleotide sequence ID" value="NZ_BNAY01000003.1"/>
</dbReference>
<comment type="caution">
    <text evidence="5">The sequence shown here is derived from an EMBL/GenBank/DDBJ whole genome shotgun (WGS) entry which is preliminary data.</text>
</comment>
<evidence type="ECO:0000313" key="6">
    <source>
        <dbReference type="Proteomes" id="UP000635387"/>
    </source>
</evidence>
<feature type="domain" description="Calx-beta" evidence="4">
    <location>
        <begin position="67"/>
        <end position="133"/>
    </location>
</feature>
<evidence type="ECO:0000313" key="5">
    <source>
        <dbReference type="EMBL" id="GHH16116.1"/>
    </source>
</evidence>
<keyword evidence="6" id="KW-1185">Reference proteome</keyword>
<keyword evidence="1" id="KW-0732">Signal</keyword>
<keyword evidence="3" id="KW-0106">Calcium</keyword>